<evidence type="ECO:0000313" key="3">
    <source>
        <dbReference type="Proteomes" id="UP001054252"/>
    </source>
</evidence>
<name>A0AAV5J4T2_9ROSI</name>
<sequence length="249" mass="27960">MALTLLLRRATSAAVPLVTRAVRPSRTVHTAISTVGKCAFSRELNRRTFVPFQRFSTATAKKSSSDESLIQVLESEIVCAEEDRSAEQVDVPDGFPFEVQDTPGERTVCLTRKYQDEIINVNVDLPNALDQPEHDDEDEGEESQTSVPMVVSVSKGNGVCLEFGITASPDQISVDSLSVKKPEASEDELAYEGPDYSDLDENLQKAFEKYLEIRGITTYTTNFMLSYMKDKDNREYLQWLRELKNFVAK</sequence>
<gene>
    <name evidence="2" type="ORF">SLEP1_g17850</name>
</gene>
<evidence type="ECO:0008006" key="4">
    <source>
        <dbReference type="Google" id="ProtNLM"/>
    </source>
</evidence>
<reference evidence="2 3" key="1">
    <citation type="journal article" date="2021" name="Commun. Biol.">
        <title>The genome of Shorea leprosula (Dipterocarpaceae) highlights the ecological relevance of drought in aseasonal tropical rainforests.</title>
        <authorList>
            <person name="Ng K.K.S."/>
            <person name="Kobayashi M.J."/>
            <person name="Fawcett J.A."/>
            <person name="Hatakeyama M."/>
            <person name="Paape T."/>
            <person name="Ng C.H."/>
            <person name="Ang C.C."/>
            <person name="Tnah L.H."/>
            <person name="Lee C.T."/>
            <person name="Nishiyama T."/>
            <person name="Sese J."/>
            <person name="O'Brien M.J."/>
            <person name="Copetti D."/>
            <person name="Mohd Noor M.I."/>
            <person name="Ong R.C."/>
            <person name="Putra M."/>
            <person name="Sireger I.Z."/>
            <person name="Indrioko S."/>
            <person name="Kosugi Y."/>
            <person name="Izuno A."/>
            <person name="Isagi Y."/>
            <person name="Lee S.L."/>
            <person name="Shimizu K.K."/>
        </authorList>
    </citation>
    <scope>NUCLEOTIDE SEQUENCE [LARGE SCALE GENOMIC DNA]</scope>
    <source>
        <strain evidence="2">214</strain>
    </source>
</reference>
<dbReference type="PANTHER" id="PTHR10826">
    <property type="entry name" value="COMPLEMENT COMPONENT 1"/>
    <property type="match status" value="1"/>
</dbReference>
<dbReference type="Proteomes" id="UP001054252">
    <property type="component" value="Unassembled WGS sequence"/>
</dbReference>
<accession>A0AAV5J4T2</accession>
<dbReference type="AlphaFoldDB" id="A0AAV5J4T2"/>
<feature type="compositionally biased region" description="Acidic residues" evidence="1">
    <location>
        <begin position="133"/>
        <end position="142"/>
    </location>
</feature>
<evidence type="ECO:0000313" key="2">
    <source>
        <dbReference type="EMBL" id="GKV05900.1"/>
    </source>
</evidence>
<dbReference type="SUPFAM" id="SSF54529">
    <property type="entry name" value="Mitochondrial glycoprotein MAM33-like"/>
    <property type="match status" value="1"/>
</dbReference>
<dbReference type="Pfam" id="PF02330">
    <property type="entry name" value="MAM33"/>
    <property type="match status" value="1"/>
</dbReference>
<dbReference type="EMBL" id="BPVZ01000024">
    <property type="protein sequence ID" value="GKV05900.1"/>
    <property type="molecule type" value="Genomic_DNA"/>
</dbReference>
<dbReference type="Gene3D" id="3.10.280.10">
    <property type="entry name" value="Mitochondrial glycoprotein"/>
    <property type="match status" value="1"/>
</dbReference>
<dbReference type="GO" id="GO:0005759">
    <property type="term" value="C:mitochondrial matrix"/>
    <property type="evidence" value="ECO:0007669"/>
    <property type="project" value="InterPro"/>
</dbReference>
<dbReference type="PANTHER" id="PTHR10826:SF41">
    <property type="entry name" value="MITOCHONDRIAL GLYCOPROTEIN FAMILY PROTEIN"/>
    <property type="match status" value="1"/>
</dbReference>
<dbReference type="InterPro" id="IPR003428">
    <property type="entry name" value="MAM33"/>
</dbReference>
<comment type="caution">
    <text evidence="2">The sequence shown here is derived from an EMBL/GenBank/DDBJ whole genome shotgun (WGS) entry which is preliminary data.</text>
</comment>
<organism evidence="2 3">
    <name type="scientific">Rubroshorea leprosula</name>
    <dbReference type="NCBI Taxonomy" id="152421"/>
    <lineage>
        <taxon>Eukaryota</taxon>
        <taxon>Viridiplantae</taxon>
        <taxon>Streptophyta</taxon>
        <taxon>Embryophyta</taxon>
        <taxon>Tracheophyta</taxon>
        <taxon>Spermatophyta</taxon>
        <taxon>Magnoliopsida</taxon>
        <taxon>eudicotyledons</taxon>
        <taxon>Gunneridae</taxon>
        <taxon>Pentapetalae</taxon>
        <taxon>rosids</taxon>
        <taxon>malvids</taxon>
        <taxon>Malvales</taxon>
        <taxon>Dipterocarpaceae</taxon>
        <taxon>Rubroshorea</taxon>
    </lineage>
</organism>
<keyword evidence="3" id="KW-1185">Reference proteome</keyword>
<proteinExistence type="predicted"/>
<dbReference type="InterPro" id="IPR036561">
    <property type="entry name" value="MAM33_sf"/>
</dbReference>
<protein>
    <recommendedName>
        <fullName evidence="4">Mitochondrial glycoprotein</fullName>
    </recommendedName>
</protein>
<evidence type="ECO:0000256" key="1">
    <source>
        <dbReference type="SAM" id="MobiDB-lite"/>
    </source>
</evidence>
<feature type="region of interest" description="Disordered" evidence="1">
    <location>
        <begin position="126"/>
        <end position="147"/>
    </location>
</feature>